<protein>
    <recommendedName>
        <fullName evidence="6">Prepilin-type N-terminal cleavage/methylation domain-containing protein</fullName>
    </recommendedName>
</protein>
<keyword evidence="3" id="KW-1133">Transmembrane helix</keyword>
<reference evidence="4 5" key="1">
    <citation type="submission" date="2017-02" db="EMBL/GenBank/DDBJ databases">
        <title>The complete genomic sequence of a novel cold adapted crude oil-degrading bacterium Planococcus qaidamina Y42.</title>
        <authorList>
            <person name="Yang R."/>
        </authorList>
    </citation>
    <scope>NUCLEOTIDE SEQUENCE [LARGE SCALE GENOMIC DNA]</scope>
    <source>
        <strain evidence="4 5">Y42</strain>
    </source>
</reference>
<organism evidence="4 5">
    <name type="scientific">Planococcus lenghuensis</name>
    <dbReference type="NCBI Taxonomy" id="2213202"/>
    <lineage>
        <taxon>Bacteria</taxon>
        <taxon>Bacillati</taxon>
        <taxon>Bacillota</taxon>
        <taxon>Bacilli</taxon>
        <taxon>Bacillales</taxon>
        <taxon>Caryophanaceae</taxon>
        <taxon>Planococcus</taxon>
    </lineage>
</organism>
<feature type="transmembrane region" description="Helical" evidence="3">
    <location>
        <begin position="13"/>
        <end position="35"/>
    </location>
</feature>
<keyword evidence="3" id="KW-0812">Transmembrane</keyword>
<dbReference type="PROSITE" id="PS00409">
    <property type="entry name" value="PROKAR_NTER_METHYL"/>
    <property type="match status" value="1"/>
</dbReference>
<dbReference type="RefSeq" id="WP_077588767.1">
    <property type="nucleotide sequence ID" value="NZ_CP019640.1"/>
</dbReference>
<dbReference type="InterPro" id="IPR012902">
    <property type="entry name" value="N_methyl_site"/>
</dbReference>
<evidence type="ECO:0000313" key="4">
    <source>
        <dbReference type="EMBL" id="AQQ52885.1"/>
    </source>
</evidence>
<dbReference type="OrthoDB" id="2427375at2"/>
<evidence type="ECO:0008006" key="6">
    <source>
        <dbReference type="Google" id="ProtNLM"/>
    </source>
</evidence>
<dbReference type="KEGG" id="pmar:B0X71_07140"/>
<name>A0A1Q2KXD6_9BACL</name>
<evidence type="ECO:0000256" key="2">
    <source>
        <dbReference type="ARBA" id="ARBA00023287"/>
    </source>
</evidence>
<dbReference type="AlphaFoldDB" id="A0A1Q2KXD6"/>
<accession>A0A1Q2KXD6</accession>
<dbReference type="Proteomes" id="UP000188184">
    <property type="component" value="Chromosome"/>
</dbReference>
<sequence length="159" mass="17482">MKLDEKGITLVELLGALMLVALIAVTAWTTLSIGFKHTDMETTKTQLQQDANLIITSLSNTHRLNSTYTVTFENNRIKVDSCKAPGNCATETIDKEYDFTGTVINATTVDSHDSVADIIANIEPEKTHTDLTLVITDLQNPKRTLSIKTTLTRVLTGMN</sequence>
<keyword evidence="5" id="KW-1185">Reference proteome</keyword>
<dbReference type="GO" id="GO:0030420">
    <property type="term" value="P:establishment of competence for transformation"/>
    <property type="evidence" value="ECO:0007669"/>
    <property type="project" value="UniProtKB-KW"/>
</dbReference>
<evidence type="ECO:0000256" key="3">
    <source>
        <dbReference type="SAM" id="Phobius"/>
    </source>
</evidence>
<proteinExistence type="predicted"/>
<evidence type="ECO:0000313" key="5">
    <source>
        <dbReference type="Proteomes" id="UP000188184"/>
    </source>
</evidence>
<gene>
    <name evidence="4" type="ORF">B0X71_07140</name>
</gene>
<dbReference type="GO" id="GO:0009986">
    <property type="term" value="C:cell surface"/>
    <property type="evidence" value="ECO:0007669"/>
    <property type="project" value="UniProtKB-SubCell"/>
</dbReference>
<comment type="subcellular location">
    <subcellularLocation>
        <location evidence="1">Cell surface</location>
    </subcellularLocation>
</comment>
<keyword evidence="2" id="KW-0178">Competence</keyword>
<keyword evidence="3" id="KW-0472">Membrane</keyword>
<dbReference type="EMBL" id="CP019640">
    <property type="protein sequence ID" value="AQQ52885.1"/>
    <property type="molecule type" value="Genomic_DNA"/>
</dbReference>
<evidence type="ECO:0000256" key="1">
    <source>
        <dbReference type="ARBA" id="ARBA00004241"/>
    </source>
</evidence>